<evidence type="ECO:0000259" key="6">
    <source>
        <dbReference type="PROSITE" id="PS50931"/>
    </source>
</evidence>
<dbReference type="SUPFAM" id="SSF53850">
    <property type="entry name" value="Periplasmic binding protein-like II"/>
    <property type="match status" value="1"/>
</dbReference>
<dbReference type="PANTHER" id="PTHR30346">
    <property type="entry name" value="TRANSCRIPTIONAL DUAL REGULATOR HCAR-RELATED"/>
    <property type="match status" value="1"/>
</dbReference>
<evidence type="ECO:0000256" key="1">
    <source>
        <dbReference type="ARBA" id="ARBA00009437"/>
    </source>
</evidence>
<sequence>MRGTRTMCVVRTEQLRALTVIAETSSLRAAAARLGISQSSLSTSIQRLEAELGVTLLGRTRTGTTLTEAGRAALAPIRDVCRAEDDLRRVLSEYGDGRPELVRVAAVTSAVNTVLPVALHDVLDDARLEVQVRIGGSDDVIGQVLDDSADLGLIVCEPGVRPPTSGVRSETLLSARVGVAMPVGHRLARADSVTLGDLHGERMIDFRAGYLMHQVGRRMAAQTTARAVSHVESTPEAVRLVSAGVGMCFVPRFSVAAGDRVEWRELTDSAERIDLVLVSPARIRASIGLGRLTDRIRWHSRRLHGVRPETGGSAKTAVRDTV</sequence>
<dbReference type="InterPro" id="IPR000847">
    <property type="entry name" value="LysR_HTH_N"/>
</dbReference>
<evidence type="ECO:0000313" key="7">
    <source>
        <dbReference type="EMBL" id="OUC77190.1"/>
    </source>
</evidence>
<evidence type="ECO:0000313" key="8">
    <source>
        <dbReference type="Proteomes" id="UP000194632"/>
    </source>
</evidence>
<evidence type="ECO:0000256" key="4">
    <source>
        <dbReference type="ARBA" id="ARBA00023159"/>
    </source>
</evidence>
<reference evidence="7 8" key="1">
    <citation type="submission" date="2017-05" db="EMBL/GenBank/DDBJ databases">
        <title>Biotechnological potential of actinobacteria isolated from South African environments.</title>
        <authorList>
            <person name="Le Roes-Hill M."/>
            <person name="Prins A."/>
            <person name="Durrell K.A."/>
        </authorList>
    </citation>
    <scope>NUCLEOTIDE SEQUENCE [LARGE SCALE GENOMIC DNA]</scope>
    <source>
        <strain evidence="7">BS2</strain>
    </source>
</reference>
<accession>A0A243Q800</accession>
<keyword evidence="8" id="KW-1185">Reference proteome</keyword>
<dbReference type="Pfam" id="PF03466">
    <property type="entry name" value="LysR_substrate"/>
    <property type="match status" value="1"/>
</dbReference>
<dbReference type="AlphaFoldDB" id="A0A243Q800"/>
<evidence type="ECO:0000256" key="2">
    <source>
        <dbReference type="ARBA" id="ARBA00023015"/>
    </source>
</evidence>
<feature type="domain" description="HTH lysR-type" evidence="6">
    <location>
        <begin position="10"/>
        <end position="67"/>
    </location>
</feature>
<dbReference type="InterPro" id="IPR036388">
    <property type="entry name" value="WH-like_DNA-bd_sf"/>
</dbReference>
<keyword evidence="2" id="KW-0805">Transcription regulation</keyword>
<evidence type="ECO:0000256" key="5">
    <source>
        <dbReference type="ARBA" id="ARBA00023163"/>
    </source>
</evidence>
<dbReference type="SUPFAM" id="SSF46785">
    <property type="entry name" value="Winged helix' DNA-binding domain"/>
    <property type="match status" value="1"/>
</dbReference>
<dbReference type="STRING" id="417102.CA982_18305"/>
<dbReference type="EMBL" id="NGFO01000023">
    <property type="protein sequence ID" value="OUC77190.1"/>
    <property type="molecule type" value="Genomic_DNA"/>
</dbReference>
<dbReference type="GO" id="GO:0032993">
    <property type="term" value="C:protein-DNA complex"/>
    <property type="evidence" value="ECO:0007669"/>
    <property type="project" value="TreeGrafter"/>
</dbReference>
<protein>
    <recommendedName>
        <fullName evidence="6">HTH lysR-type domain-containing protein</fullName>
    </recommendedName>
</protein>
<comment type="similarity">
    <text evidence="1">Belongs to the LysR transcriptional regulatory family.</text>
</comment>
<dbReference type="GO" id="GO:0003700">
    <property type="term" value="F:DNA-binding transcription factor activity"/>
    <property type="evidence" value="ECO:0007669"/>
    <property type="project" value="InterPro"/>
</dbReference>
<keyword evidence="4" id="KW-0010">Activator</keyword>
<dbReference type="InterPro" id="IPR005119">
    <property type="entry name" value="LysR_subst-bd"/>
</dbReference>
<keyword evidence="5" id="KW-0804">Transcription</keyword>
<keyword evidence="3" id="KW-0238">DNA-binding</keyword>
<dbReference type="Gene3D" id="3.40.190.10">
    <property type="entry name" value="Periplasmic binding protein-like II"/>
    <property type="match status" value="2"/>
</dbReference>
<dbReference type="CDD" id="cd05466">
    <property type="entry name" value="PBP2_LTTR_substrate"/>
    <property type="match status" value="1"/>
</dbReference>
<dbReference type="InterPro" id="IPR036390">
    <property type="entry name" value="WH_DNA-bd_sf"/>
</dbReference>
<dbReference type="Gene3D" id="1.10.10.10">
    <property type="entry name" value="Winged helix-like DNA-binding domain superfamily/Winged helix DNA-binding domain"/>
    <property type="match status" value="1"/>
</dbReference>
<dbReference type="Proteomes" id="UP000194632">
    <property type="component" value="Unassembled WGS sequence"/>
</dbReference>
<comment type="caution">
    <text evidence="7">The sequence shown here is derived from an EMBL/GenBank/DDBJ whole genome shotgun (WGS) entry which is preliminary data.</text>
</comment>
<dbReference type="GO" id="GO:0003677">
    <property type="term" value="F:DNA binding"/>
    <property type="evidence" value="ECO:0007669"/>
    <property type="project" value="UniProtKB-KW"/>
</dbReference>
<gene>
    <name evidence="7" type="ORF">CA982_18305</name>
</gene>
<dbReference type="PRINTS" id="PR00039">
    <property type="entry name" value="HTHLYSR"/>
</dbReference>
<evidence type="ECO:0000256" key="3">
    <source>
        <dbReference type="ARBA" id="ARBA00023125"/>
    </source>
</evidence>
<proteinExistence type="inferred from homology"/>
<organism evidence="7 8">
    <name type="scientific">Gordonia lacunae</name>
    <dbReference type="NCBI Taxonomy" id="417102"/>
    <lineage>
        <taxon>Bacteria</taxon>
        <taxon>Bacillati</taxon>
        <taxon>Actinomycetota</taxon>
        <taxon>Actinomycetes</taxon>
        <taxon>Mycobacteriales</taxon>
        <taxon>Gordoniaceae</taxon>
        <taxon>Gordonia</taxon>
    </lineage>
</organism>
<dbReference type="PROSITE" id="PS50931">
    <property type="entry name" value="HTH_LYSR"/>
    <property type="match status" value="1"/>
</dbReference>
<dbReference type="Pfam" id="PF00126">
    <property type="entry name" value="HTH_1"/>
    <property type="match status" value="1"/>
</dbReference>
<name>A0A243Q800_9ACTN</name>
<dbReference type="PANTHER" id="PTHR30346:SF0">
    <property type="entry name" value="HCA OPERON TRANSCRIPTIONAL ACTIVATOR HCAR"/>
    <property type="match status" value="1"/>
</dbReference>